<comment type="caution">
    <text evidence="9">The sequence shown here is derived from an EMBL/GenBank/DDBJ whole genome shotgun (WGS) entry which is preliminary data.</text>
</comment>
<sequence>MERRNEISIGTLADRTGLAVSAIRYYETQGLVAPERNAGGQRRFLRSDIRRLSFVMIAQKFGFTLDRIREVLGRLPQSRTPTAKDWTEISQDFRAELDEQIDALTRLRDKLDGCIGCGCLSLDRCALYNPDDVAADKGAGPRYLMGDEAVRPEG</sequence>
<evidence type="ECO:0000256" key="3">
    <source>
        <dbReference type="ARBA" id="ARBA00023004"/>
    </source>
</evidence>
<dbReference type="GO" id="GO:0003700">
    <property type="term" value="F:DNA-binding transcription factor activity"/>
    <property type="evidence" value="ECO:0007669"/>
    <property type="project" value="InterPro"/>
</dbReference>
<dbReference type="InterPro" id="IPR010211">
    <property type="entry name" value="Redox-sen_tscrpt-act_SoxR"/>
</dbReference>
<evidence type="ECO:0000256" key="2">
    <source>
        <dbReference type="ARBA" id="ARBA00022723"/>
    </source>
</evidence>
<dbReference type="PANTHER" id="PTHR30204:SF0">
    <property type="entry name" value="REDOX-SENSITIVE TRANSCRIPTIONAL ACTIVATOR SOXR"/>
    <property type="match status" value="1"/>
</dbReference>
<dbReference type="NCBIfam" id="TIGR01950">
    <property type="entry name" value="SoxR"/>
    <property type="match status" value="1"/>
</dbReference>
<dbReference type="EMBL" id="VICH01000014">
    <property type="protein sequence ID" value="TQV65868.1"/>
    <property type="molecule type" value="Genomic_DNA"/>
</dbReference>
<dbReference type="AlphaFoldDB" id="A0A545SLL8"/>
<dbReference type="GO" id="GO:0046872">
    <property type="term" value="F:metal ion binding"/>
    <property type="evidence" value="ECO:0007669"/>
    <property type="project" value="UniProtKB-KW"/>
</dbReference>
<dbReference type="GO" id="GO:0003677">
    <property type="term" value="F:DNA binding"/>
    <property type="evidence" value="ECO:0007669"/>
    <property type="project" value="UniProtKB-KW"/>
</dbReference>
<keyword evidence="1" id="KW-0001">2Fe-2S</keyword>
<dbReference type="Gene3D" id="1.10.1660.10">
    <property type="match status" value="1"/>
</dbReference>
<dbReference type="PRINTS" id="PR00040">
    <property type="entry name" value="HTHMERR"/>
</dbReference>
<dbReference type="Proteomes" id="UP000315816">
    <property type="component" value="Unassembled WGS sequence"/>
</dbReference>
<keyword evidence="6" id="KW-0238">DNA-binding</keyword>
<dbReference type="OrthoDB" id="9802944at2"/>
<dbReference type="GO" id="GO:0006979">
    <property type="term" value="P:response to oxidative stress"/>
    <property type="evidence" value="ECO:0007669"/>
    <property type="project" value="InterPro"/>
</dbReference>
<keyword evidence="4" id="KW-0411">Iron-sulfur</keyword>
<dbReference type="PROSITE" id="PS50937">
    <property type="entry name" value="HTH_MERR_2"/>
    <property type="match status" value="1"/>
</dbReference>
<proteinExistence type="predicted"/>
<evidence type="ECO:0000256" key="4">
    <source>
        <dbReference type="ARBA" id="ARBA00023014"/>
    </source>
</evidence>
<name>A0A545SLL8_9RHOB</name>
<dbReference type="SUPFAM" id="SSF46955">
    <property type="entry name" value="Putative DNA-binding domain"/>
    <property type="match status" value="1"/>
</dbReference>
<evidence type="ECO:0000313" key="9">
    <source>
        <dbReference type="EMBL" id="TQV65868.1"/>
    </source>
</evidence>
<dbReference type="InterPro" id="IPR047057">
    <property type="entry name" value="MerR_fam"/>
</dbReference>
<organism evidence="9 10">
    <name type="scientific">Aliiroseovarius halocynthiae</name>
    <dbReference type="NCBI Taxonomy" id="985055"/>
    <lineage>
        <taxon>Bacteria</taxon>
        <taxon>Pseudomonadati</taxon>
        <taxon>Pseudomonadota</taxon>
        <taxon>Alphaproteobacteria</taxon>
        <taxon>Rhodobacterales</taxon>
        <taxon>Paracoccaceae</taxon>
        <taxon>Aliiroseovarius</taxon>
    </lineage>
</organism>
<dbReference type="PANTHER" id="PTHR30204">
    <property type="entry name" value="REDOX-CYCLING DRUG-SENSING TRANSCRIPTIONAL ACTIVATOR SOXR"/>
    <property type="match status" value="1"/>
</dbReference>
<evidence type="ECO:0000313" key="10">
    <source>
        <dbReference type="Proteomes" id="UP000315816"/>
    </source>
</evidence>
<keyword evidence="5" id="KW-0805">Transcription regulation</keyword>
<dbReference type="SMART" id="SM00422">
    <property type="entry name" value="HTH_MERR"/>
    <property type="match status" value="1"/>
</dbReference>
<evidence type="ECO:0000256" key="7">
    <source>
        <dbReference type="ARBA" id="ARBA00023163"/>
    </source>
</evidence>
<dbReference type="Pfam" id="PF00376">
    <property type="entry name" value="MerR"/>
    <property type="match status" value="1"/>
</dbReference>
<evidence type="ECO:0000259" key="8">
    <source>
        <dbReference type="PROSITE" id="PS50937"/>
    </source>
</evidence>
<dbReference type="InterPro" id="IPR009061">
    <property type="entry name" value="DNA-bd_dom_put_sf"/>
</dbReference>
<dbReference type="CDD" id="cd01110">
    <property type="entry name" value="HTH_SoxR"/>
    <property type="match status" value="1"/>
</dbReference>
<keyword evidence="10" id="KW-1185">Reference proteome</keyword>
<dbReference type="InterPro" id="IPR015358">
    <property type="entry name" value="Tscrpt_reg_MerR_DNA-bd"/>
</dbReference>
<dbReference type="GO" id="GO:0051537">
    <property type="term" value="F:2 iron, 2 sulfur cluster binding"/>
    <property type="evidence" value="ECO:0007669"/>
    <property type="project" value="UniProtKB-KW"/>
</dbReference>
<feature type="domain" description="HTH merR-type" evidence="8">
    <location>
        <begin position="6"/>
        <end position="74"/>
    </location>
</feature>
<dbReference type="Pfam" id="PF09278">
    <property type="entry name" value="MerR-DNA-bind"/>
    <property type="match status" value="1"/>
</dbReference>
<protein>
    <submittedName>
        <fullName evidence="9">Redox-sensitive transcriptional activator SoxR</fullName>
    </submittedName>
</protein>
<keyword evidence="2" id="KW-0479">Metal-binding</keyword>
<evidence type="ECO:0000256" key="6">
    <source>
        <dbReference type="ARBA" id="ARBA00023125"/>
    </source>
</evidence>
<dbReference type="InterPro" id="IPR000551">
    <property type="entry name" value="MerR-type_HTH_dom"/>
</dbReference>
<gene>
    <name evidence="9" type="primary">soxR</name>
    <name evidence="9" type="ORF">FIL88_15365</name>
</gene>
<dbReference type="RefSeq" id="WP_142854761.1">
    <property type="nucleotide sequence ID" value="NZ_FXWW01000009.1"/>
</dbReference>
<accession>A0A545SLL8</accession>
<dbReference type="PROSITE" id="PS00552">
    <property type="entry name" value="HTH_MERR_1"/>
    <property type="match status" value="1"/>
</dbReference>
<reference evidence="9 10" key="1">
    <citation type="submission" date="2019-06" db="EMBL/GenBank/DDBJ databases">
        <title>A novel species of marine bacteria.</title>
        <authorList>
            <person name="Wang Y."/>
        </authorList>
    </citation>
    <scope>NUCLEOTIDE SEQUENCE [LARGE SCALE GENOMIC DNA]</scope>
    <source>
        <strain evidence="9 10">MA1-10</strain>
    </source>
</reference>
<keyword evidence="3" id="KW-0408">Iron</keyword>
<evidence type="ECO:0000256" key="5">
    <source>
        <dbReference type="ARBA" id="ARBA00023015"/>
    </source>
</evidence>
<evidence type="ECO:0000256" key="1">
    <source>
        <dbReference type="ARBA" id="ARBA00022714"/>
    </source>
</evidence>
<keyword evidence="7" id="KW-0804">Transcription</keyword>